<evidence type="ECO:0000256" key="10">
    <source>
        <dbReference type="PROSITE-ProRule" id="PRU00169"/>
    </source>
</evidence>
<reference evidence="16 17" key="1">
    <citation type="journal article" date="2011" name="Stand. Genomic Sci.">
        <title>Complete genome sequence of Desulfobulbus propionicus type strain (1pr3).</title>
        <authorList>
            <person name="Pagani I."/>
            <person name="Lapidus A."/>
            <person name="Nolan M."/>
            <person name="Lucas S."/>
            <person name="Hammon N."/>
            <person name="Deshpande S."/>
            <person name="Cheng J.F."/>
            <person name="Chertkov O."/>
            <person name="Davenport K."/>
            <person name="Tapia R."/>
            <person name="Han C."/>
            <person name="Goodwin L."/>
            <person name="Pitluck S."/>
            <person name="Liolios K."/>
            <person name="Mavromatis K."/>
            <person name="Ivanova N."/>
            <person name="Mikhailova N."/>
            <person name="Pati A."/>
            <person name="Chen A."/>
            <person name="Palaniappan K."/>
            <person name="Land M."/>
            <person name="Hauser L."/>
            <person name="Chang Y.J."/>
            <person name="Jeffries C.D."/>
            <person name="Detter J.C."/>
            <person name="Brambilla E."/>
            <person name="Kannan K.P."/>
            <person name="Djao O.D."/>
            <person name="Rohde M."/>
            <person name="Pukall R."/>
            <person name="Spring S."/>
            <person name="Goker M."/>
            <person name="Sikorski J."/>
            <person name="Woyke T."/>
            <person name="Bristow J."/>
            <person name="Eisen J.A."/>
            <person name="Markowitz V."/>
            <person name="Hugenholtz P."/>
            <person name="Kyrpides N.C."/>
            <person name="Klenk H.P."/>
        </authorList>
    </citation>
    <scope>NUCLEOTIDE SEQUENCE [LARGE SCALE GENOMIC DNA]</scope>
    <source>
        <strain evidence="17">ATCC 33891 / DSM 2032 / 1pr3</strain>
    </source>
</reference>
<dbReference type="Pfam" id="PF00989">
    <property type="entry name" value="PAS"/>
    <property type="match status" value="1"/>
</dbReference>
<evidence type="ECO:0000259" key="15">
    <source>
        <dbReference type="PROSITE" id="PS50885"/>
    </source>
</evidence>
<dbReference type="PROSITE" id="PS50112">
    <property type="entry name" value="PAS"/>
    <property type="match status" value="2"/>
</dbReference>
<evidence type="ECO:0000256" key="11">
    <source>
        <dbReference type="SAM" id="Phobius"/>
    </source>
</evidence>
<dbReference type="Gene3D" id="3.40.50.2300">
    <property type="match status" value="1"/>
</dbReference>
<dbReference type="CDD" id="cd06225">
    <property type="entry name" value="HAMP"/>
    <property type="match status" value="1"/>
</dbReference>
<evidence type="ECO:0000313" key="17">
    <source>
        <dbReference type="Proteomes" id="UP000006365"/>
    </source>
</evidence>
<dbReference type="Gene3D" id="3.30.565.10">
    <property type="entry name" value="Histidine kinase-like ATPase, C-terminal domain"/>
    <property type="match status" value="1"/>
</dbReference>
<dbReference type="Pfam" id="PF00512">
    <property type="entry name" value="HisKA"/>
    <property type="match status" value="1"/>
</dbReference>
<dbReference type="InterPro" id="IPR003594">
    <property type="entry name" value="HATPase_dom"/>
</dbReference>
<dbReference type="SUPFAM" id="SSF158472">
    <property type="entry name" value="HAMP domain-like"/>
    <property type="match status" value="1"/>
</dbReference>
<evidence type="ECO:0000256" key="5">
    <source>
        <dbReference type="ARBA" id="ARBA00022679"/>
    </source>
</evidence>
<dbReference type="Proteomes" id="UP000006365">
    <property type="component" value="Chromosome"/>
</dbReference>
<evidence type="ECO:0000256" key="2">
    <source>
        <dbReference type="ARBA" id="ARBA00004370"/>
    </source>
</evidence>
<evidence type="ECO:0000256" key="9">
    <source>
        <dbReference type="ARBA" id="ARBA00023012"/>
    </source>
</evidence>
<dbReference type="CDD" id="cd00130">
    <property type="entry name" value="PAS"/>
    <property type="match status" value="2"/>
</dbReference>
<keyword evidence="6" id="KW-0547">Nucleotide-binding</keyword>
<dbReference type="PANTHER" id="PTHR43065:SF42">
    <property type="entry name" value="TWO-COMPONENT SENSOR PPRA"/>
    <property type="match status" value="1"/>
</dbReference>
<feature type="transmembrane region" description="Helical" evidence="11">
    <location>
        <begin position="21"/>
        <end position="42"/>
    </location>
</feature>
<dbReference type="InterPro" id="IPR011006">
    <property type="entry name" value="CheY-like_superfamily"/>
</dbReference>
<dbReference type="SMART" id="SM00448">
    <property type="entry name" value="REC"/>
    <property type="match status" value="1"/>
</dbReference>
<evidence type="ECO:0000259" key="13">
    <source>
        <dbReference type="PROSITE" id="PS50110"/>
    </source>
</evidence>
<evidence type="ECO:0000313" key="16">
    <source>
        <dbReference type="EMBL" id="ADW17163.1"/>
    </source>
</evidence>
<keyword evidence="9" id="KW-0902">Two-component regulatory system</keyword>
<dbReference type="NCBIfam" id="TIGR00229">
    <property type="entry name" value="sensory_box"/>
    <property type="match status" value="2"/>
</dbReference>
<dbReference type="InterPro" id="IPR036890">
    <property type="entry name" value="HATPase_C_sf"/>
</dbReference>
<dbReference type="KEGG" id="dpr:Despr_0989"/>
<dbReference type="GO" id="GO:0016020">
    <property type="term" value="C:membrane"/>
    <property type="evidence" value="ECO:0007669"/>
    <property type="project" value="UniProtKB-SubCell"/>
</dbReference>
<keyword evidence="11" id="KW-1133">Transmembrane helix</keyword>
<dbReference type="InterPro" id="IPR013656">
    <property type="entry name" value="PAS_4"/>
</dbReference>
<proteinExistence type="predicted"/>
<dbReference type="PANTHER" id="PTHR43065">
    <property type="entry name" value="SENSOR HISTIDINE KINASE"/>
    <property type="match status" value="1"/>
</dbReference>
<keyword evidence="4 10" id="KW-0597">Phosphoprotein</keyword>
<dbReference type="Pfam" id="PF00072">
    <property type="entry name" value="Response_reg"/>
    <property type="match status" value="1"/>
</dbReference>
<keyword evidence="11" id="KW-0472">Membrane</keyword>
<dbReference type="GO" id="GO:0006355">
    <property type="term" value="P:regulation of DNA-templated transcription"/>
    <property type="evidence" value="ECO:0007669"/>
    <property type="project" value="InterPro"/>
</dbReference>
<dbReference type="InterPro" id="IPR003660">
    <property type="entry name" value="HAMP_dom"/>
</dbReference>
<dbReference type="GO" id="GO:0000155">
    <property type="term" value="F:phosphorelay sensor kinase activity"/>
    <property type="evidence" value="ECO:0007669"/>
    <property type="project" value="InterPro"/>
</dbReference>
<feature type="domain" description="Response regulatory" evidence="13">
    <location>
        <begin position="909"/>
        <end position="1024"/>
    </location>
</feature>
<feature type="domain" description="Histidine kinase" evidence="12">
    <location>
        <begin position="662"/>
        <end position="888"/>
    </location>
</feature>
<dbReference type="SMART" id="SM00388">
    <property type="entry name" value="HisKA"/>
    <property type="match status" value="1"/>
</dbReference>
<dbReference type="RefSeq" id="WP_015723707.1">
    <property type="nucleotide sequence ID" value="NC_014972.1"/>
</dbReference>
<dbReference type="SUPFAM" id="SSF47384">
    <property type="entry name" value="Homodimeric domain of signal transducing histidine kinase"/>
    <property type="match status" value="1"/>
</dbReference>
<dbReference type="InterPro" id="IPR036097">
    <property type="entry name" value="HisK_dim/P_sf"/>
</dbReference>
<dbReference type="Gene3D" id="1.10.287.130">
    <property type="match status" value="1"/>
</dbReference>
<dbReference type="SUPFAM" id="SSF55785">
    <property type="entry name" value="PYP-like sensor domain (PAS domain)"/>
    <property type="match status" value="2"/>
</dbReference>
<evidence type="ECO:0000259" key="14">
    <source>
        <dbReference type="PROSITE" id="PS50112"/>
    </source>
</evidence>
<evidence type="ECO:0000256" key="3">
    <source>
        <dbReference type="ARBA" id="ARBA00012438"/>
    </source>
</evidence>
<dbReference type="InterPro" id="IPR001789">
    <property type="entry name" value="Sig_transdc_resp-reg_receiver"/>
</dbReference>
<evidence type="ECO:0000256" key="7">
    <source>
        <dbReference type="ARBA" id="ARBA00022777"/>
    </source>
</evidence>
<comment type="subcellular location">
    <subcellularLocation>
        <location evidence="2">Membrane</location>
    </subcellularLocation>
</comment>
<dbReference type="SUPFAM" id="SSF55874">
    <property type="entry name" value="ATPase domain of HSP90 chaperone/DNA topoisomerase II/histidine kinase"/>
    <property type="match status" value="1"/>
</dbReference>
<dbReference type="Pfam" id="PF00672">
    <property type="entry name" value="HAMP"/>
    <property type="match status" value="1"/>
</dbReference>
<comment type="catalytic activity">
    <reaction evidence="1">
        <text>ATP + protein L-histidine = ADP + protein N-phospho-L-histidine.</text>
        <dbReference type="EC" id="2.7.13.3"/>
    </reaction>
</comment>
<keyword evidence="5" id="KW-0808">Transferase</keyword>
<evidence type="ECO:0000256" key="8">
    <source>
        <dbReference type="ARBA" id="ARBA00022840"/>
    </source>
</evidence>
<dbReference type="AlphaFoldDB" id="A0A7U3YKP4"/>
<dbReference type="Pfam" id="PF08448">
    <property type="entry name" value="PAS_4"/>
    <property type="match status" value="1"/>
</dbReference>
<feature type="transmembrane region" description="Helical" evidence="11">
    <location>
        <begin position="297"/>
        <end position="319"/>
    </location>
</feature>
<dbReference type="InterPro" id="IPR005467">
    <property type="entry name" value="His_kinase_dom"/>
</dbReference>
<keyword evidence="11" id="KW-0812">Transmembrane</keyword>
<evidence type="ECO:0000256" key="1">
    <source>
        <dbReference type="ARBA" id="ARBA00000085"/>
    </source>
</evidence>
<sequence>MKSRTARRRAPNLAFKLKLGFGAAFFLIVLILAAWLFSLFLANQARKTISASVAIERTALNMDRLLEKARRLHNDFLLQYSRIGLTEAREQFAQPSVRLIAEAVAASAELKKLLAQSEIGVHLQPHHVDLNLYLALAKRFADTSLESIDLVTRLAAPERGLEATFDQLLHGVRADIASSPSLHALSRQLLDDYQQYRITRQRPLMQSAFNALAALRRQLDASPQLSADAIGNVRDKIDRLRRTGEEILATDLAIKNKLHDFNLQTGIAQPIAQLLINQAGIEVGQAQITIIRTLQTAAVLLTLVALVAIWAGVLISRFISGQITQRITALTECAAQMQRGRLSTMAAEQPADELGMLGRTLNLMSAQIGELVDDLEAKVDQRTLQLRESEHRFRQIANELPTVGIIGFDDHRNILFWNRTCERLYGTNAQETLGKQVEHVIVPEGERLHLGERLQQWIAGAGQLPAQEALFRSAHGDPVPVHVSYFAVTGPQGRTERYSLHFDLTELKKVQAESALRESIYRSLFEHTSSGVGVLQAIEDGQDFLIKDVNPAAERIEGFPRQDLIGQHLVKHFPGVEPTGLLARMREVWQSGEPVVLPPMLYQFGNRHRWRQGHLYRIPSGEVVFVYDDITQLKENERERAAMEAQLQRSRKMEAIGLLAGGVAHDLNNILSGIVSYPDLLLMQLAPDSTLRKPILAIQESGQRAAAVVADLLTVARGVSSERKLCALTTLIDEYLHSPEHEALLAHHPGVRCQTEYAPDLWPLSCSPIHVKKSLMNLMTNGAEAIEYTGRIIIRTRNEVLAPDLARRHAVEPGRYVVLEVADSGSGIAQADIDHIFEPFYTRKVMGRSGTGLGLAVVWNTIQDHRGAVMVSSSDQGTTFALFFPASEQNPGGTAEQRDTHAVRGNGETILIVDDEPLQRDIASQLLQSLGYQTATAASGEEAVEYLQGCRVDLVLLDMLMGPGINGRQTYERIIVRHPGQKALIASGFSESDEVRAALRLGVGGYLQKPYSLQTLAKAVSKLLQPPWQPLSGPPAAAAAPAAAWKSR</sequence>
<dbReference type="SMART" id="SM00304">
    <property type="entry name" value="HAMP"/>
    <property type="match status" value="1"/>
</dbReference>
<dbReference type="EMBL" id="CP002364">
    <property type="protein sequence ID" value="ADW17163.1"/>
    <property type="molecule type" value="Genomic_DNA"/>
</dbReference>
<dbReference type="EC" id="2.7.13.3" evidence="3"/>
<dbReference type="CDD" id="cd00082">
    <property type="entry name" value="HisKA"/>
    <property type="match status" value="1"/>
</dbReference>
<dbReference type="SMART" id="SM00091">
    <property type="entry name" value="PAS"/>
    <property type="match status" value="2"/>
</dbReference>
<name>A0A7U3YKP4_DESPD</name>
<dbReference type="Gene3D" id="3.30.450.20">
    <property type="entry name" value="PAS domain"/>
    <property type="match status" value="2"/>
</dbReference>
<dbReference type="CDD" id="cd00156">
    <property type="entry name" value="REC"/>
    <property type="match status" value="1"/>
</dbReference>
<dbReference type="SMART" id="SM00387">
    <property type="entry name" value="HATPase_c"/>
    <property type="match status" value="1"/>
</dbReference>
<dbReference type="PRINTS" id="PR00344">
    <property type="entry name" value="BCTRLSENSOR"/>
</dbReference>
<dbReference type="InterPro" id="IPR003661">
    <property type="entry name" value="HisK_dim/P_dom"/>
</dbReference>
<accession>A0A7U3YKP4</accession>
<dbReference type="PROSITE" id="PS50885">
    <property type="entry name" value="HAMP"/>
    <property type="match status" value="1"/>
</dbReference>
<dbReference type="InterPro" id="IPR004358">
    <property type="entry name" value="Sig_transdc_His_kin-like_C"/>
</dbReference>
<dbReference type="InterPro" id="IPR000014">
    <property type="entry name" value="PAS"/>
</dbReference>
<dbReference type="PROSITE" id="PS50109">
    <property type="entry name" value="HIS_KIN"/>
    <property type="match status" value="1"/>
</dbReference>
<dbReference type="Gene3D" id="6.10.340.10">
    <property type="match status" value="1"/>
</dbReference>
<protein>
    <recommendedName>
        <fullName evidence="3">histidine kinase</fullName>
        <ecNumber evidence="3">2.7.13.3</ecNumber>
    </recommendedName>
</protein>
<dbReference type="GO" id="GO:0005524">
    <property type="term" value="F:ATP binding"/>
    <property type="evidence" value="ECO:0007669"/>
    <property type="project" value="UniProtKB-KW"/>
</dbReference>
<feature type="domain" description="PAS" evidence="14">
    <location>
        <begin position="517"/>
        <end position="573"/>
    </location>
</feature>
<dbReference type="InterPro" id="IPR013767">
    <property type="entry name" value="PAS_fold"/>
</dbReference>
<keyword evidence="7 16" id="KW-0418">Kinase</keyword>
<feature type="domain" description="HAMP" evidence="15">
    <location>
        <begin position="321"/>
        <end position="373"/>
    </location>
</feature>
<dbReference type="PROSITE" id="PS50110">
    <property type="entry name" value="RESPONSE_REGULATORY"/>
    <property type="match status" value="1"/>
</dbReference>
<dbReference type="InterPro" id="IPR035965">
    <property type="entry name" value="PAS-like_dom_sf"/>
</dbReference>
<evidence type="ECO:0000256" key="4">
    <source>
        <dbReference type="ARBA" id="ARBA00022553"/>
    </source>
</evidence>
<evidence type="ECO:0000256" key="6">
    <source>
        <dbReference type="ARBA" id="ARBA00022741"/>
    </source>
</evidence>
<feature type="domain" description="PAS" evidence="14">
    <location>
        <begin position="389"/>
        <end position="444"/>
    </location>
</feature>
<dbReference type="SUPFAM" id="SSF52172">
    <property type="entry name" value="CheY-like"/>
    <property type="match status" value="1"/>
</dbReference>
<gene>
    <name evidence="16" type="ordered locus">Despr_0989</name>
</gene>
<keyword evidence="17" id="KW-1185">Reference proteome</keyword>
<keyword evidence="8" id="KW-0067">ATP-binding</keyword>
<feature type="modified residue" description="4-aspartylphosphate" evidence="10">
    <location>
        <position position="958"/>
    </location>
</feature>
<organism evidence="16 17">
    <name type="scientific">Desulfobulbus propionicus (strain ATCC 33891 / DSM 2032 / VKM B-1956 / 1pr3)</name>
    <dbReference type="NCBI Taxonomy" id="577650"/>
    <lineage>
        <taxon>Bacteria</taxon>
        <taxon>Pseudomonadati</taxon>
        <taxon>Thermodesulfobacteriota</taxon>
        <taxon>Desulfobulbia</taxon>
        <taxon>Desulfobulbales</taxon>
        <taxon>Desulfobulbaceae</taxon>
        <taxon>Desulfobulbus</taxon>
    </lineage>
</organism>
<dbReference type="Pfam" id="PF02518">
    <property type="entry name" value="HATPase_c"/>
    <property type="match status" value="1"/>
</dbReference>
<evidence type="ECO:0000259" key="12">
    <source>
        <dbReference type="PROSITE" id="PS50109"/>
    </source>
</evidence>